<dbReference type="GO" id="GO:0005886">
    <property type="term" value="C:plasma membrane"/>
    <property type="evidence" value="ECO:0007669"/>
    <property type="project" value="UniProtKB-SubCell"/>
</dbReference>
<sequence length="498" mass="58567">MFGEIHYWLILGPELEYLLRLVDDRTFGLSTEFVIAVISDGKDYQLYDVYNIQKDRGTTLNITLLGKWNEISGLNISLKQTKFVRRSNMHRFILRAMFFKCTYKPSHIPLDDYLSDYANATKDARFKFGFQILRSFADLYNFSLKALESSAWEQGDTLGPIARALERNACDITGTPLNVNAERTRIIKFVHEDWRFRTFFIFRNPQFNEVKAEVIFRSFDNEVWYFILLLIVIGIVIYAIILQFETEDNTISSYSNSSLTIIGALCQQGTYMQMMHLSTRIVFFFIMMFSLLISNYYSACIVSTRLAQPIYKINDSLNELTKLHLKMSSEWMVYIQFFFNIQNWEIQQFYHNYWLKLPESLRYMEPETGIRLVQKGGFAYHTHPDISYPYIEKLLDNREICELNEVHLGWPTNTAFGVTYNSSFQELSRIGLTKIAEIGIRHRETVRWQFRKPYCRKDLLSASSITIYEFAPYLIILLMGMLLAIIAFMIELFIANRN</sequence>
<gene>
    <name evidence="13" type="primary">LOC105365964</name>
</gene>
<feature type="domain" description="Ionotropic glutamate receptor C-terminal" evidence="10">
    <location>
        <begin position="221"/>
        <end position="481"/>
    </location>
</feature>
<dbReference type="Pfam" id="PF00060">
    <property type="entry name" value="Lig_chan"/>
    <property type="match status" value="1"/>
</dbReference>
<evidence type="ECO:0000259" key="11">
    <source>
        <dbReference type="Pfam" id="PF24576"/>
    </source>
</evidence>
<dbReference type="KEGG" id="csol:105365964"/>
<comment type="similarity">
    <text evidence="2">Belongs to the glutamate-gated ion channel (TC 1.A.10.1) family.</text>
</comment>
<dbReference type="Pfam" id="PF24576">
    <property type="entry name" value="IR75A_N"/>
    <property type="match status" value="1"/>
</dbReference>
<feature type="domain" description="Ionotropic receptor 75a N-terminal" evidence="11">
    <location>
        <begin position="2"/>
        <end position="97"/>
    </location>
</feature>
<reference evidence="13" key="1">
    <citation type="submission" date="2025-08" db="UniProtKB">
        <authorList>
            <consortium name="RefSeq"/>
        </authorList>
    </citation>
    <scope>IDENTIFICATION</scope>
</reference>
<organism evidence="12 13">
    <name type="scientific">Ceratosolen solmsi marchali</name>
    <dbReference type="NCBI Taxonomy" id="326594"/>
    <lineage>
        <taxon>Eukaryota</taxon>
        <taxon>Metazoa</taxon>
        <taxon>Ecdysozoa</taxon>
        <taxon>Arthropoda</taxon>
        <taxon>Hexapoda</taxon>
        <taxon>Insecta</taxon>
        <taxon>Pterygota</taxon>
        <taxon>Neoptera</taxon>
        <taxon>Endopterygota</taxon>
        <taxon>Hymenoptera</taxon>
        <taxon>Apocrita</taxon>
        <taxon>Proctotrupomorpha</taxon>
        <taxon>Chalcidoidea</taxon>
        <taxon>Agaonidae</taxon>
        <taxon>Agaoninae</taxon>
        <taxon>Ceratosolen</taxon>
    </lineage>
</organism>
<keyword evidence="12" id="KW-1185">Reference proteome</keyword>
<dbReference type="PANTHER" id="PTHR42643:SF32">
    <property type="entry name" value="IONOTROPIC RECEPTOR 31A, ISOFORM C-RELATED"/>
    <property type="match status" value="1"/>
</dbReference>
<evidence type="ECO:0000256" key="7">
    <source>
        <dbReference type="ARBA" id="ARBA00023170"/>
    </source>
</evidence>
<keyword evidence="8" id="KW-0325">Glycoprotein</keyword>
<keyword evidence="3" id="KW-1003">Cell membrane</keyword>
<dbReference type="Proteomes" id="UP000695007">
    <property type="component" value="Unplaced"/>
</dbReference>
<evidence type="ECO:0000256" key="9">
    <source>
        <dbReference type="SAM" id="Phobius"/>
    </source>
</evidence>
<evidence type="ECO:0000256" key="1">
    <source>
        <dbReference type="ARBA" id="ARBA00004651"/>
    </source>
</evidence>
<comment type="subcellular location">
    <subcellularLocation>
        <location evidence="1">Cell membrane</location>
        <topology evidence="1">Multi-pass membrane protein</topology>
    </subcellularLocation>
</comment>
<dbReference type="Gene3D" id="1.10.287.70">
    <property type="match status" value="1"/>
</dbReference>
<dbReference type="RefSeq" id="XP_011502568.1">
    <property type="nucleotide sequence ID" value="XM_011504266.1"/>
</dbReference>
<name>A0AAJ6YQY2_9HYME</name>
<protein>
    <submittedName>
        <fullName evidence="13">Uncharacterized protein LOC105365964</fullName>
    </submittedName>
</protein>
<keyword evidence="7" id="KW-0675">Receptor</keyword>
<proteinExistence type="inferred from homology"/>
<dbReference type="PANTHER" id="PTHR42643">
    <property type="entry name" value="IONOTROPIC RECEPTOR 20A-RELATED"/>
    <property type="match status" value="1"/>
</dbReference>
<evidence type="ECO:0000313" key="12">
    <source>
        <dbReference type="Proteomes" id="UP000695007"/>
    </source>
</evidence>
<dbReference type="AlphaFoldDB" id="A0AAJ6YQY2"/>
<evidence type="ECO:0000256" key="8">
    <source>
        <dbReference type="ARBA" id="ARBA00023180"/>
    </source>
</evidence>
<keyword evidence="6 9" id="KW-0472">Membrane</keyword>
<accession>A0AAJ6YQY2</accession>
<feature type="transmembrane region" description="Helical" evidence="9">
    <location>
        <begin position="281"/>
        <end position="299"/>
    </location>
</feature>
<evidence type="ECO:0000256" key="3">
    <source>
        <dbReference type="ARBA" id="ARBA00022475"/>
    </source>
</evidence>
<feature type="transmembrane region" description="Helical" evidence="9">
    <location>
        <begin position="223"/>
        <end position="242"/>
    </location>
</feature>
<dbReference type="InterPro" id="IPR001320">
    <property type="entry name" value="Iontro_rcpt_C"/>
</dbReference>
<evidence type="ECO:0000259" key="10">
    <source>
        <dbReference type="Pfam" id="PF00060"/>
    </source>
</evidence>
<dbReference type="GO" id="GO:0015276">
    <property type="term" value="F:ligand-gated monoatomic ion channel activity"/>
    <property type="evidence" value="ECO:0007669"/>
    <property type="project" value="InterPro"/>
</dbReference>
<evidence type="ECO:0000256" key="5">
    <source>
        <dbReference type="ARBA" id="ARBA00022989"/>
    </source>
</evidence>
<feature type="transmembrane region" description="Helical" evidence="9">
    <location>
        <begin position="470"/>
        <end position="494"/>
    </location>
</feature>
<dbReference type="InterPro" id="IPR057074">
    <property type="entry name" value="IR75A_N"/>
</dbReference>
<dbReference type="InterPro" id="IPR052192">
    <property type="entry name" value="Insect_Ionotropic_Sensory_Rcpt"/>
</dbReference>
<keyword evidence="4 9" id="KW-0812">Transmembrane</keyword>
<dbReference type="SUPFAM" id="SSF53850">
    <property type="entry name" value="Periplasmic binding protein-like II"/>
    <property type="match status" value="1"/>
</dbReference>
<dbReference type="GeneID" id="105365964"/>
<evidence type="ECO:0000256" key="4">
    <source>
        <dbReference type="ARBA" id="ARBA00022692"/>
    </source>
</evidence>
<evidence type="ECO:0000256" key="2">
    <source>
        <dbReference type="ARBA" id="ARBA00008685"/>
    </source>
</evidence>
<evidence type="ECO:0000256" key="6">
    <source>
        <dbReference type="ARBA" id="ARBA00023136"/>
    </source>
</evidence>
<evidence type="ECO:0000313" key="13">
    <source>
        <dbReference type="RefSeq" id="XP_011502568.1"/>
    </source>
</evidence>
<dbReference type="GO" id="GO:0050906">
    <property type="term" value="P:detection of stimulus involved in sensory perception"/>
    <property type="evidence" value="ECO:0007669"/>
    <property type="project" value="UniProtKB-ARBA"/>
</dbReference>
<keyword evidence="5 9" id="KW-1133">Transmembrane helix</keyword>